<keyword evidence="4 8" id="KW-0999">Mitochondrion inner membrane</keyword>
<evidence type="ECO:0000256" key="7">
    <source>
        <dbReference type="ARBA" id="ARBA00023136"/>
    </source>
</evidence>
<dbReference type="GO" id="GO:0005743">
    <property type="term" value="C:mitochondrial inner membrane"/>
    <property type="evidence" value="ECO:0007669"/>
    <property type="project" value="UniProtKB-SubCell"/>
</dbReference>
<evidence type="ECO:0000256" key="5">
    <source>
        <dbReference type="ARBA" id="ARBA00022946"/>
    </source>
</evidence>
<feature type="region of interest" description="Disordered" evidence="9">
    <location>
        <begin position="109"/>
        <end position="128"/>
    </location>
</feature>
<feature type="compositionally biased region" description="Acidic residues" evidence="9">
    <location>
        <begin position="118"/>
        <end position="128"/>
    </location>
</feature>
<evidence type="ECO:0000256" key="2">
    <source>
        <dbReference type="ARBA" id="ARBA00004443"/>
    </source>
</evidence>
<dbReference type="GeneID" id="41962312"/>
<evidence type="ECO:0000256" key="1">
    <source>
        <dbReference type="ARBA" id="ARBA00003470"/>
    </source>
</evidence>
<dbReference type="Gene3D" id="3.30.460.10">
    <property type="entry name" value="Beta Polymerase, domain 2"/>
    <property type="match status" value="1"/>
</dbReference>
<comment type="subcellular location">
    <subcellularLocation>
        <location evidence="2 8">Mitochondrion inner membrane</location>
        <topology evidence="2 8">Peripheral membrane protein</topology>
        <orientation evidence="2 8">Matrix side</orientation>
    </subcellularLocation>
</comment>
<evidence type="ECO:0000256" key="8">
    <source>
        <dbReference type="RuleBase" id="RU367062"/>
    </source>
</evidence>
<evidence type="ECO:0000256" key="6">
    <source>
        <dbReference type="ARBA" id="ARBA00023128"/>
    </source>
</evidence>
<keyword evidence="7 8" id="KW-0472">Membrane</keyword>
<dbReference type="PANTHER" id="PTHR28087:SF1">
    <property type="entry name" value="ATPASE SYNTHESIS PROTEIN 25, MITOCHONDRIAL"/>
    <property type="match status" value="1"/>
</dbReference>
<name>A0A6P8B1D2_PYRGI</name>
<feature type="region of interest" description="Disordered" evidence="9">
    <location>
        <begin position="57"/>
        <end position="88"/>
    </location>
</feature>
<comment type="function">
    <text evidence="8">Mitochondrial mRNA stabilization factor.</text>
</comment>
<reference evidence="11" key="2">
    <citation type="submission" date="2019-10" db="EMBL/GenBank/DDBJ databases">
        <authorList>
            <consortium name="NCBI Genome Project"/>
        </authorList>
    </citation>
    <scope>NUCLEOTIDE SEQUENCE</scope>
    <source>
        <strain evidence="11">NI907</strain>
    </source>
</reference>
<sequence>MASRATFGSPARLARTSSLVSNLLTTGQPLSRPARSLFHVAKPRATAAHCQRRLFSSSIDGSSTAPRSTSTTSSNNDNLEELTSRKPEEVVLEETIVEETIIEEARTPDETTTISPEAEAEAPMEPEDPDATPWYLEVEPPRHPTLVPHDIPLPPTPADSPALVGPLIKFVAEDLGVDDFSVLDLRTLEPPPALGPKLIMMFGTARSERHLHVSADRLVRWLRGHGISAHADGLLGRNELKTKMRRRARKAKLMGDTAWDKGDDGISTGWICVNLGTIGWKPMAPEDEVVRTDAEGRVTGFGTPIEGTTLVVQLMTEGKREELGLERLWNGVLKKSDKDRAEIAAAENVEEVPYFPPHIKRGKRGRRA</sequence>
<dbReference type="InterPro" id="IPR040152">
    <property type="entry name" value="Atp25"/>
</dbReference>
<dbReference type="OrthoDB" id="107372at2759"/>
<keyword evidence="10" id="KW-1185">Reference proteome</keyword>
<evidence type="ECO:0000313" key="11">
    <source>
        <dbReference type="RefSeq" id="XP_030980983.1"/>
    </source>
</evidence>
<keyword evidence="5 8" id="KW-0809">Transit peptide</keyword>
<comment type="similarity">
    <text evidence="3 8">Belongs to the ATP25 family.</text>
</comment>
<evidence type="ECO:0000313" key="10">
    <source>
        <dbReference type="Proteomes" id="UP000515153"/>
    </source>
</evidence>
<feature type="compositionally biased region" description="Low complexity" evidence="9">
    <location>
        <begin position="62"/>
        <end position="74"/>
    </location>
</feature>
<dbReference type="InterPro" id="IPR043519">
    <property type="entry name" value="NT_sf"/>
</dbReference>
<dbReference type="AlphaFoldDB" id="A0A6P8B1D2"/>
<dbReference type="GO" id="GO:0140053">
    <property type="term" value="P:mitochondrial gene expression"/>
    <property type="evidence" value="ECO:0007669"/>
    <property type="project" value="UniProtKB-UniRule"/>
</dbReference>
<proteinExistence type="inferred from homology"/>
<reference evidence="11" key="3">
    <citation type="submission" date="2025-08" db="UniProtKB">
        <authorList>
            <consortium name="RefSeq"/>
        </authorList>
    </citation>
    <scope>IDENTIFICATION</scope>
    <source>
        <strain evidence="11">NI907</strain>
    </source>
</reference>
<keyword evidence="6 8" id="KW-0496">Mitochondrion</keyword>
<evidence type="ECO:0000256" key="9">
    <source>
        <dbReference type="SAM" id="MobiDB-lite"/>
    </source>
</evidence>
<dbReference type="RefSeq" id="XP_030980983.1">
    <property type="nucleotide sequence ID" value="XM_031127403.1"/>
</dbReference>
<gene>
    <name evidence="11" type="ORF">PgNI_07390</name>
</gene>
<reference evidence="11" key="1">
    <citation type="journal article" date="2019" name="Mol. Biol. Evol.">
        <title>Blast fungal genomes show frequent chromosomal changes, gene gains and losses, and effector gene turnover.</title>
        <authorList>
            <person name="Gomez Luciano L.B."/>
            <person name="Jason Tsai I."/>
            <person name="Chuma I."/>
            <person name="Tosa Y."/>
            <person name="Chen Y.H."/>
            <person name="Li J.Y."/>
            <person name="Li M.Y."/>
            <person name="Jade Lu M.Y."/>
            <person name="Nakayashiki H."/>
            <person name="Li W.H."/>
        </authorList>
    </citation>
    <scope>NUCLEOTIDE SEQUENCE</scope>
    <source>
        <strain evidence="11">NI907</strain>
    </source>
</reference>
<dbReference type="GO" id="GO:0048255">
    <property type="term" value="P:mRNA stabilization"/>
    <property type="evidence" value="ECO:0007669"/>
    <property type="project" value="TreeGrafter"/>
</dbReference>
<protein>
    <recommendedName>
        <fullName evidence="8">ATPase synthesis protein 25</fullName>
    </recommendedName>
</protein>
<dbReference type="PANTHER" id="PTHR28087">
    <property type="entry name" value="ATPASE SYNTHESIS PROTEIN 25, MITOCHONDRIAL"/>
    <property type="match status" value="1"/>
</dbReference>
<dbReference type="FunFam" id="3.30.460.10:FF:000044">
    <property type="entry name" value="ATPase synthesis protein 25, mitochondrial"/>
    <property type="match status" value="1"/>
</dbReference>
<accession>A0A6P8B1D2</accession>
<comment type="function">
    <text evidence="1">Probable mitochondrial mRNA stabilization factor.</text>
</comment>
<dbReference type="KEGG" id="pgri:PgNI_07390"/>
<evidence type="ECO:0000256" key="4">
    <source>
        <dbReference type="ARBA" id="ARBA00022792"/>
    </source>
</evidence>
<evidence type="ECO:0000256" key="3">
    <source>
        <dbReference type="ARBA" id="ARBA00010787"/>
    </source>
</evidence>
<dbReference type="Proteomes" id="UP000515153">
    <property type="component" value="Unplaced"/>
</dbReference>
<organism evidence="10 11">
    <name type="scientific">Pyricularia grisea</name>
    <name type="common">Crabgrass-specific blast fungus</name>
    <name type="synonym">Magnaporthe grisea</name>
    <dbReference type="NCBI Taxonomy" id="148305"/>
    <lineage>
        <taxon>Eukaryota</taxon>
        <taxon>Fungi</taxon>
        <taxon>Dikarya</taxon>
        <taxon>Ascomycota</taxon>
        <taxon>Pezizomycotina</taxon>
        <taxon>Sordariomycetes</taxon>
        <taxon>Sordariomycetidae</taxon>
        <taxon>Magnaporthales</taxon>
        <taxon>Pyriculariaceae</taxon>
        <taxon>Pyricularia</taxon>
    </lineage>
</organism>